<reference evidence="1" key="1">
    <citation type="submission" date="2025-08" db="UniProtKB">
        <authorList>
            <consortium name="Ensembl"/>
        </authorList>
    </citation>
    <scope>IDENTIFICATION</scope>
</reference>
<sequence length="92" mass="10589">MIIRELIVLKSYIMARTLRTESLFQQSPIGLLKDRSLSEEHKSLTAPYFFHYSNGIGLSSSRITSLLSKKPYVKRSQDGEEETLIQCVFILH</sequence>
<protein>
    <submittedName>
        <fullName evidence="1">Uncharacterized protein</fullName>
    </submittedName>
</protein>
<dbReference type="GeneTree" id="ENSGT00910000147037"/>
<organism evidence="1 2">
    <name type="scientific">Mandrillus leucophaeus</name>
    <name type="common">Drill</name>
    <name type="synonym">Papio leucophaeus</name>
    <dbReference type="NCBI Taxonomy" id="9568"/>
    <lineage>
        <taxon>Eukaryota</taxon>
        <taxon>Metazoa</taxon>
        <taxon>Chordata</taxon>
        <taxon>Craniata</taxon>
        <taxon>Vertebrata</taxon>
        <taxon>Euteleostomi</taxon>
        <taxon>Mammalia</taxon>
        <taxon>Eutheria</taxon>
        <taxon>Euarchontoglires</taxon>
        <taxon>Primates</taxon>
        <taxon>Haplorrhini</taxon>
        <taxon>Catarrhini</taxon>
        <taxon>Cercopithecidae</taxon>
        <taxon>Cercopithecinae</taxon>
        <taxon>Mandrillus</taxon>
    </lineage>
</organism>
<dbReference type="AlphaFoldDB" id="A0A2K5XSH2"/>
<reference evidence="1" key="2">
    <citation type="submission" date="2025-09" db="UniProtKB">
        <authorList>
            <consortium name="Ensembl"/>
        </authorList>
    </citation>
    <scope>IDENTIFICATION</scope>
</reference>
<evidence type="ECO:0000313" key="1">
    <source>
        <dbReference type="Ensembl" id="ENSMLEP00000006267.1"/>
    </source>
</evidence>
<accession>A0A2K5XSH2</accession>
<evidence type="ECO:0000313" key="2">
    <source>
        <dbReference type="Proteomes" id="UP000233140"/>
    </source>
</evidence>
<keyword evidence="2" id="KW-1185">Reference proteome</keyword>
<dbReference type="OMA" id="APYFFHY"/>
<proteinExistence type="predicted"/>
<dbReference type="Proteomes" id="UP000233140">
    <property type="component" value="Unassembled WGS sequence"/>
</dbReference>
<dbReference type="Ensembl" id="ENSMLET00000028872.1">
    <property type="protein sequence ID" value="ENSMLEP00000006267.1"/>
    <property type="gene ID" value="ENSMLEG00000026337.1"/>
</dbReference>
<name>A0A2K5XSH2_MANLE</name>